<keyword evidence="3" id="KW-1185">Reference proteome</keyword>
<dbReference type="Proteomes" id="UP000261704">
    <property type="component" value="Chromosome"/>
</dbReference>
<dbReference type="KEGG" id="pamo:BAR1_12590"/>
<evidence type="ECO:0000313" key="3">
    <source>
        <dbReference type="Proteomes" id="UP000261704"/>
    </source>
</evidence>
<dbReference type="EMBL" id="CP032125">
    <property type="protein sequence ID" value="AXX98684.1"/>
    <property type="molecule type" value="Genomic_DNA"/>
</dbReference>
<organism evidence="2 3">
    <name type="scientific">Profundibacter amoris</name>
    <dbReference type="NCBI Taxonomy" id="2171755"/>
    <lineage>
        <taxon>Bacteria</taxon>
        <taxon>Pseudomonadati</taxon>
        <taxon>Pseudomonadota</taxon>
        <taxon>Alphaproteobacteria</taxon>
        <taxon>Rhodobacterales</taxon>
        <taxon>Paracoccaceae</taxon>
        <taxon>Profundibacter</taxon>
    </lineage>
</organism>
<dbReference type="SUPFAM" id="SSF58104">
    <property type="entry name" value="Methyl-accepting chemotaxis protein (MCP) signaling domain"/>
    <property type="match status" value="1"/>
</dbReference>
<keyword evidence="1" id="KW-1133">Transmembrane helix</keyword>
<evidence type="ECO:0000313" key="2">
    <source>
        <dbReference type="EMBL" id="AXX98684.1"/>
    </source>
</evidence>
<sequence length="148" mass="16385">MYRRVNSGRFIGLTTFLIVVVMAVFTWVMYGMAQRVFTMTDIIQELNESIKTMVGTQVSMAKDMHDMSTSMGTMNVNIANMNKSIGSMTTNVETMNQSIGTMNKTMVGLSGAVGNMAGNMNRMTYDIGKATYALSNPMSYMWGNAFPF</sequence>
<keyword evidence="1" id="KW-0812">Transmembrane</keyword>
<protein>
    <submittedName>
        <fullName evidence="2">Methyl-accepting chemotaxis protein</fullName>
    </submittedName>
</protein>
<reference evidence="2 3" key="1">
    <citation type="submission" date="2018-09" db="EMBL/GenBank/DDBJ databases">
        <title>Profundibacter amoris BAR1 gen. nov., sp. nov., a new member of the Roseobacter clade isolated at Lokis Castle Vent Field on the Arctic Mid-Oceanic Ridge.</title>
        <authorList>
            <person name="Le Moine Bauer S."/>
            <person name="Sjoeberg A.G."/>
            <person name="L'Haridon S."/>
            <person name="Stokke R."/>
            <person name="Roalkvam I."/>
            <person name="Steen I.H."/>
            <person name="Dahle H."/>
        </authorList>
    </citation>
    <scope>NUCLEOTIDE SEQUENCE [LARGE SCALE GENOMIC DNA]</scope>
    <source>
        <strain evidence="2 3">BAR1</strain>
    </source>
</reference>
<name>A0A347UIK6_9RHOB</name>
<evidence type="ECO:0000256" key="1">
    <source>
        <dbReference type="SAM" id="Phobius"/>
    </source>
</evidence>
<dbReference type="Gene3D" id="1.10.287.950">
    <property type="entry name" value="Methyl-accepting chemotaxis protein"/>
    <property type="match status" value="1"/>
</dbReference>
<dbReference type="OrthoDB" id="8480347at2"/>
<feature type="transmembrane region" description="Helical" evidence="1">
    <location>
        <begin position="12"/>
        <end position="33"/>
    </location>
</feature>
<proteinExistence type="predicted"/>
<gene>
    <name evidence="2" type="ORF">BAR1_12590</name>
</gene>
<dbReference type="AlphaFoldDB" id="A0A347UIK6"/>
<dbReference type="RefSeq" id="WP_118943338.1">
    <property type="nucleotide sequence ID" value="NZ_CP032125.1"/>
</dbReference>
<keyword evidence="1" id="KW-0472">Membrane</keyword>
<accession>A0A347UIK6</accession>